<accession>A0A158B5T3</accession>
<protein>
    <submittedName>
        <fullName evidence="1">Uncharacterized protein</fullName>
    </submittedName>
</protein>
<comment type="caution">
    <text evidence="1">The sequence shown here is derived from an EMBL/GenBank/DDBJ whole genome shotgun (WGS) entry which is preliminary data.</text>
</comment>
<organism evidence="1 2">
    <name type="scientific">Caballeronia ptereochthonis</name>
    <dbReference type="NCBI Taxonomy" id="1777144"/>
    <lineage>
        <taxon>Bacteria</taxon>
        <taxon>Pseudomonadati</taxon>
        <taxon>Pseudomonadota</taxon>
        <taxon>Betaproteobacteria</taxon>
        <taxon>Burkholderiales</taxon>
        <taxon>Burkholderiaceae</taxon>
        <taxon>Caballeronia</taxon>
    </lineage>
</organism>
<name>A0A158B5T3_9BURK</name>
<evidence type="ECO:0000313" key="2">
    <source>
        <dbReference type="Proteomes" id="UP000054978"/>
    </source>
</evidence>
<keyword evidence="2" id="KW-1185">Reference proteome</keyword>
<sequence>MASVPASFDKRPVVTASVPVPELVIVPWSFRIAAGVRLKSSALVWIEPNVLSSVPETWNVVAAVPVCVMLPRLTRSNAESAS</sequence>
<gene>
    <name evidence="1" type="ORF">AWB83_02812</name>
</gene>
<evidence type="ECO:0000313" key="1">
    <source>
        <dbReference type="EMBL" id="SAK65359.1"/>
    </source>
</evidence>
<dbReference type="AlphaFoldDB" id="A0A158B5T3"/>
<reference evidence="1" key="1">
    <citation type="submission" date="2016-01" db="EMBL/GenBank/DDBJ databases">
        <authorList>
            <person name="Peeters C."/>
        </authorList>
    </citation>
    <scope>NUCLEOTIDE SEQUENCE [LARGE SCALE GENOMIC DNA]</scope>
    <source>
        <strain evidence="1">LMG 29326</strain>
    </source>
</reference>
<dbReference type="EMBL" id="FCOB02000012">
    <property type="protein sequence ID" value="SAK65359.1"/>
    <property type="molecule type" value="Genomic_DNA"/>
</dbReference>
<dbReference type="Proteomes" id="UP000054978">
    <property type="component" value="Unassembled WGS sequence"/>
</dbReference>
<proteinExistence type="predicted"/>